<evidence type="ECO:0000256" key="6">
    <source>
        <dbReference type="ARBA" id="ARBA00023288"/>
    </source>
</evidence>
<comment type="caution">
    <text evidence="10">The sequence shown here is derived from an EMBL/GenBank/DDBJ whole genome shotgun (WGS) entry which is preliminary data.</text>
</comment>
<evidence type="ECO:0000256" key="5">
    <source>
        <dbReference type="ARBA" id="ARBA00023136"/>
    </source>
</evidence>
<feature type="repeat" description="ARM" evidence="8">
    <location>
        <begin position="89"/>
        <end position="131"/>
    </location>
</feature>
<keyword evidence="6" id="KW-0449">Lipoprotein</keyword>
<dbReference type="PROSITE" id="PS50176">
    <property type="entry name" value="ARM_REPEAT"/>
    <property type="match status" value="7"/>
</dbReference>
<feature type="compositionally biased region" description="Acidic residues" evidence="9">
    <location>
        <begin position="576"/>
        <end position="595"/>
    </location>
</feature>
<feature type="repeat" description="ARM" evidence="8">
    <location>
        <begin position="295"/>
        <end position="337"/>
    </location>
</feature>
<dbReference type="InterPro" id="IPR016024">
    <property type="entry name" value="ARM-type_fold"/>
</dbReference>
<feature type="repeat" description="ARM" evidence="8">
    <location>
        <begin position="171"/>
        <end position="213"/>
    </location>
</feature>
<evidence type="ECO:0000256" key="2">
    <source>
        <dbReference type="ARBA" id="ARBA00005462"/>
    </source>
</evidence>
<dbReference type="STRING" id="1754191.A0A1Y1UAY2"/>
<name>A0A1Y1UAY2_9FUNG</name>
<gene>
    <name evidence="11" type="ORF">BCR36DRAFT_369947</name>
    <name evidence="10" type="ORF">BCR36DRAFT_375848</name>
</gene>
<dbReference type="EMBL" id="MCFH01000018">
    <property type="protein sequence ID" value="ORX51530.1"/>
    <property type="molecule type" value="Genomic_DNA"/>
</dbReference>
<dbReference type="PANTHER" id="PTHR47249">
    <property type="entry name" value="VACUOLAR PROTEIN 8"/>
    <property type="match status" value="1"/>
</dbReference>
<evidence type="ECO:0000313" key="10">
    <source>
        <dbReference type="EMBL" id="ORX35200.1"/>
    </source>
</evidence>
<dbReference type="OrthoDB" id="7537227at2759"/>
<dbReference type="Proteomes" id="UP000193719">
    <property type="component" value="Unassembled WGS sequence"/>
</dbReference>
<organism evidence="10 12">
    <name type="scientific">Piromyces finnis</name>
    <dbReference type="NCBI Taxonomy" id="1754191"/>
    <lineage>
        <taxon>Eukaryota</taxon>
        <taxon>Fungi</taxon>
        <taxon>Fungi incertae sedis</taxon>
        <taxon>Chytridiomycota</taxon>
        <taxon>Chytridiomycota incertae sedis</taxon>
        <taxon>Neocallimastigomycetes</taxon>
        <taxon>Neocallimastigales</taxon>
        <taxon>Neocallimastigaceae</taxon>
        <taxon>Piromyces</taxon>
    </lineage>
</organism>
<evidence type="ECO:0000313" key="12">
    <source>
        <dbReference type="Proteomes" id="UP000193719"/>
    </source>
</evidence>
<dbReference type="GO" id="GO:0000045">
    <property type="term" value="P:autophagosome assembly"/>
    <property type="evidence" value="ECO:0007669"/>
    <property type="project" value="TreeGrafter"/>
</dbReference>
<keyword evidence="4" id="KW-0677">Repeat</keyword>
<dbReference type="SUPFAM" id="SSF48371">
    <property type="entry name" value="ARM repeat"/>
    <property type="match status" value="2"/>
</dbReference>
<dbReference type="Pfam" id="PF00514">
    <property type="entry name" value="Arm"/>
    <property type="match status" value="7"/>
</dbReference>
<evidence type="ECO:0000256" key="7">
    <source>
        <dbReference type="ARBA" id="ARBA00026209"/>
    </source>
</evidence>
<comment type="subcellular location">
    <subcellularLocation>
        <location evidence="1">Vacuole membrane</location>
        <topology evidence="1">Lipid-anchor</topology>
    </subcellularLocation>
</comment>
<dbReference type="EMBL" id="MCFH01000176">
    <property type="protein sequence ID" value="ORX35200.1"/>
    <property type="molecule type" value="Genomic_DNA"/>
</dbReference>
<accession>A0A1Y1UAY2</accession>
<evidence type="ECO:0000313" key="11">
    <source>
        <dbReference type="EMBL" id="ORX51530.1"/>
    </source>
</evidence>
<evidence type="ECO:0000256" key="1">
    <source>
        <dbReference type="ARBA" id="ARBA00004592"/>
    </source>
</evidence>
<evidence type="ECO:0000256" key="9">
    <source>
        <dbReference type="SAM" id="MobiDB-lite"/>
    </source>
</evidence>
<evidence type="ECO:0000256" key="4">
    <source>
        <dbReference type="ARBA" id="ARBA00022737"/>
    </source>
</evidence>
<dbReference type="GO" id="GO:0071562">
    <property type="term" value="P:nucleus-vacuole junction assembly"/>
    <property type="evidence" value="ECO:0007669"/>
    <property type="project" value="InterPro"/>
</dbReference>
<dbReference type="PANTHER" id="PTHR47249:SF1">
    <property type="entry name" value="VACUOLAR PROTEIN 8"/>
    <property type="match status" value="1"/>
</dbReference>
<keyword evidence="3" id="KW-0926">Vacuole</keyword>
<evidence type="ECO:0000256" key="8">
    <source>
        <dbReference type="PROSITE-ProRule" id="PRU00259"/>
    </source>
</evidence>
<evidence type="ECO:0000256" key="3">
    <source>
        <dbReference type="ARBA" id="ARBA00022554"/>
    </source>
</evidence>
<sequence length="610" mass="67379">MNCLSQCFSICFGRKRNDVYEPLLQENERDAVTELLQYLENRKRTDFFQGDPLRTLSTLAYSENIDLKRSAALAFAEITEKDVREVNRDTLEPIMYLLQTNDSEVQRAAAAALGNLAVTVPNKLLIVQLGGLEPLIQLMKSSNVEVQCNAVGCITNLATHNENKGKIARSGALVELVKLAKSKDIRVQRNATGALLNMTHTEDNRHQLVNAGAIPLLVSLLNSNDKDVQYYCITAISNIAVDADNRVKLANESKLIQYLIHLMNSQIPKIQCQAALALRNLASDEKFQIEIVECGGLPPLLELLKSNTQQIILAAVACIRNISIHSVNEKPIVEAGFLKLLIELISSDKGEEIQCHALSTIRNLAASDYNKKLIVKEGAAEIIINLLIESNNNSSGKGKATSSSYLANGQTYGPIIKSEMTAALAILALSDEIRPLLFKIRICDAIFPLTGENELLEVQANAASCIGNLAIHLEDDSPFVEAWPQIVNYLSRFLESRDLTLQHIALWTILQFIESDGSLKLLLSKTSALVNKILKLLKVFNDNLEKSSNNNNANNNTIQEIRRIITNISNGLSSMESEDESRDDDDEDDDDDGSNDEASTISNQEQSTNY</sequence>
<dbReference type="InterPro" id="IPR045156">
    <property type="entry name" value="Vac8"/>
</dbReference>
<feature type="repeat" description="ARM" evidence="8">
    <location>
        <begin position="212"/>
        <end position="254"/>
    </location>
</feature>
<feature type="repeat" description="ARM" evidence="8">
    <location>
        <begin position="336"/>
        <end position="379"/>
    </location>
</feature>
<keyword evidence="5" id="KW-0472">Membrane</keyword>
<comment type="similarity">
    <text evidence="2">Belongs to the beta-catenin family.</text>
</comment>
<dbReference type="InterPro" id="IPR011989">
    <property type="entry name" value="ARM-like"/>
</dbReference>
<dbReference type="GO" id="GO:0043495">
    <property type="term" value="F:protein-membrane adaptor activity"/>
    <property type="evidence" value="ECO:0007669"/>
    <property type="project" value="InterPro"/>
</dbReference>
<keyword evidence="12" id="KW-1185">Reference proteome</keyword>
<feature type="repeat" description="ARM" evidence="8">
    <location>
        <begin position="254"/>
        <end position="296"/>
    </location>
</feature>
<dbReference type="FunFam" id="1.25.10.10:FF:000131">
    <property type="entry name" value="Vacuolar protein 8"/>
    <property type="match status" value="1"/>
</dbReference>
<feature type="region of interest" description="Disordered" evidence="9">
    <location>
        <begin position="571"/>
        <end position="610"/>
    </location>
</feature>
<dbReference type="AlphaFoldDB" id="A0A1Y1UAY2"/>
<reference evidence="10 12" key="2">
    <citation type="submission" date="2016-08" db="EMBL/GenBank/DDBJ databases">
        <title>Pervasive Adenine N6-methylation of Active Genes in Fungi.</title>
        <authorList>
            <consortium name="DOE Joint Genome Institute"/>
            <person name="Mondo S.J."/>
            <person name="Dannebaum R.O."/>
            <person name="Kuo R.C."/>
            <person name="Labutti K."/>
            <person name="Haridas S."/>
            <person name="Kuo A."/>
            <person name="Salamov A."/>
            <person name="Ahrendt S.R."/>
            <person name="Lipzen A."/>
            <person name="Sullivan W."/>
            <person name="Andreopoulos W.B."/>
            <person name="Clum A."/>
            <person name="Lindquist E."/>
            <person name="Daum C."/>
            <person name="Ramamoorthy G.K."/>
            <person name="Gryganskyi A."/>
            <person name="Culley D."/>
            <person name="Magnuson J.K."/>
            <person name="James T.Y."/>
            <person name="O'Malley M.A."/>
            <person name="Stajich J.E."/>
            <person name="Spatafora J.W."/>
            <person name="Visel A."/>
            <person name="Grigoriev I.V."/>
        </authorList>
    </citation>
    <scope>NUCLEOTIDE SEQUENCE [LARGE SCALE GENOMIC DNA]</scope>
    <source>
        <strain evidence="10">Finn</strain>
        <strain evidence="12">finn</strain>
    </source>
</reference>
<feature type="compositionally biased region" description="Polar residues" evidence="9">
    <location>
        <begin position="598"/>
        <end position="610"/>
    </location>
</feature>
<proteinExistence type="inferred from homology"/>
<dbReference type="GO" id="GO:0000329">
    <property type="term" value="C:fungal-type vacuole membrane"/>
    <property type="evidence" value="ECO:0007669"/>
    <property type="project" value="TreeGrafter"/>
</dbReference>
<reference evidence="10 12" key="1">
    <citation type="submission" date="2016-08" db="EMBL/GenBank/DDBJ databases">
        <title>Genomes of anaerobic fungi encode conserved fungal cellulosomes for biomass hydrolysis.</title>
        <authorList>
            <consortium name="DOE Joint Genome Institute"/>
            <person name="Haitjema C.H."/>
            <person name="Gilmore S.P."/>
            <person name="Henske J.K."/>
            <person name="Solomon K.V."/>
            <person name="De Groot R."/>
            <person name="Kuo A."/>
            <person name="Mondo S.J."/>
            <person name="Salamov A.A."/>
            <person name="Labutti K."/>
            <person name="Zhao Z."/>
            <person name="Chiniquy J."/>
            <person name="Barry K."/>
            <person name="Brewer H.M."/>
            <person name="Purvine S.O."/>
            <person name="Wright A.T."/>
            <person name="Boxma B."/>
            <person name="Van Alen T."/>
            <person name="Hackstein J.H."/>
            <person name="Baker S.E."/>
            <person name="Grigoriev I.V."/>
            <person name="O'Malley M.A."/>
        </authorList>
    </citation>
    <scope>NUCLEOTIDE SEQUENCE [LARGE SCALE GENOMIC DNA]</scope>
    <source>
        <strain evidence="12">finn</strain>
        <strain evidence="10">Finn</strain>
    </source>
</reference>
<protein>
    <recommendedName>
        <fullName evidence="7">Vacuolar protein 8</fullName>
    </recommendedName>
</protein>
<dbReference type="Gene3D" id="1.25.10.10">
    <property type="entry name" value="Leucine-rich Repeat Variant"/>
    <property type="match status" value="2"/>
</dbReference>
<feature type="repeat" description="ARM" evidence="8">
    <location>
        <begin position="130"/>
        <end position="172"/>
    </location>
</feature>
<dbReference type="InterPro" id="IPR000225">
    <property type="entry name" value="Armadillo"/>
</dbReference>
<dbReference type="SMART" id="SM00185">
    <property type="entry name" value="ARM"/>
    <property type="match status" value="9"/>
</dbReference>